<dbReference type="RefSeq" id="WP_083068192.1">
    <property type="nucleotide sequence ID" value="NZ_CBCPHS010000008.1"/>
</dbReference>
<evidence type="ECO:0000313" key="2">
    <source>
        <dbReference type="Proteomes" id="UP000192813"/>
    </source>
</evidence>
<dbReference type="SUPFAM" id="SSF50814">
    <property type="entry name" value="Lipocalins"/>
    <property type="match status" value="1"/>
</dbReference>
<dbReference type="EMBL" id="NBTM02000001">
    <property type="protein sequence ID" value="PNL91305.1"/>
    <property type="molecule type" value="Genomic_DNA"/>
</dbReference>
<name>A0A2J9PLU4_9LACT</name>
<sequence>MANAGKQAIQLKVKNYIQQDRDGQQVQEEFTTKTKGYYYEVGEAIYVEYEEKITENIVAVRLKFEANDKVTIRRQVNGTETTMNLVKGKKTDILYHVTDAQAITFQGQLNLLNVDQNDADTFNARMAYNLYQSEEMIGQYQIELQTRVHV</sequence>
<organism evidence="1 2">
    <name type="scientific">Aerococcus viridans</name>
    <dbReference type="NCBI Taxonomy" id="1377"/>
    <lineage>
        <taxon>Bacteria</taxon>
        <taxon>Bacillati</taxon>
        <taxon>Bacillota</taxon>
        <taxon>Bacilli</taxon>
        <taxon>Lactobacillales</taxon>
        <taxon>Aerococcaceae</taxon>
        <taxon>Aerococcus</taxon>
    </lineage>
</organism>
<reference evidence="2" key="1">
    <citation type="submission" date="2017-12" db="EMBL/GenBank/DDBJ databases">
        <title>FDA dAtabase for Regulatory Grade micrObial Sequences (FDA-ARGOS): Supporting development and validation of Infectious Disease Dx tests.</title>
        <authorList>
            <person name="Hoffmann M."/>
            <person name="Allard M."/>
            <person name="Evans P."/>
            <person name="Brown E."/>
            <person name="Tallon L."/>
            <person name="Sadzewicz L."/>
            <person name="Sengamalay N."/>
            <person name="Ott S."/>
            <person name="Godinez A."/>
            <person name="Nagaraj S."/>
            <person name="Vavikolanu K."/>
            <person name="Aluvathingal J."/>
            <person name="Nadendla S."/>
            <person name="Sichtig H."/>
        </authorList>
    </citation>
    <scope>NUCLEOTIDE SEQUENCE [LARGE SCALE GENOMIC DNA]</scope>
    <source>
        <strain evidence="2">FDAARGOS_249</strain>
    </source>
</reference>
<accession>A0A2J9PLU4</accession>
<dbReference type="AlphaFoldDB" id="A0A2J9PLU4"/>
<dbReference type="Gene3D" id="2.40.128.20">
    <property type="match status" value="1"/>
</dbReference>
<dbReference type="Pfam" id="PF09148">
    <property type="entry name" value="DUF1934"/>
    <property type="match status" value="1"/>
</dbReference>
<protein>
    <submittedName>
        <fullName evidence="1">DUF1934 domain-containing protein</fullName>
    </submittedName>
</protein>
<dbReference type="Proteomes" id="UP000192813">
    <property type="component" value="Unassembled WGS sequence"/>
</dbReference>
<dbReference type="InterPro" id="IPR015231">
    <property type="entry name" value="DUF1934"/>
</dbReference>
<comment type="caution">
    <text evidence="1">The sequence shown here is derived from an EMBL/GenBank/DDBJ whole genome shotgun (WGS) entry which is preliminary data.</text>
</comment>
<proteinExistence type="predicted"/>
<dbReference type="InterPro" id="IPR012674">
    <property type="entry name" value="Calycin"/>
</dbReference>
<evidence type="ECO:0000313" key="1">
    <source>
        <dbReference type="EMBL" id="PNL91305.1"/>
    </source>
</evidence>
<gene>
    <name evidence="1" type="ORF">A6J77_003305</name>
</gene>